<keyword evidence="1" id="KW-1133">Transmembrane helix</keyword>
<dbReference type="Pfam" id="PF02364">
    <property type="entry name" value="Glucan_synthase"/>
    <property type="match status" value="1"/>
</dbReference>
<feature type="transmembrane region" description="Helical" evidence="1">
    <location>
        <begin position="838"/>
        <end position="856"/>
    </location>
</feature>
<accession>A0AAE0LC23</accession>
<feature type="domain" description="Glycosyl transferase 48" evidence="2">
    <location>
        <begin position="135"/>
        <end position="755"/>
    </location>
</feature>
<organism evidence="3 4">
    <name type="scientific">Cymbomonas tetramitiformis</name>
    <dbReference type="NCBI Taxonomy" id="36881"/>
    <lineage>
        <taxon>Eukaryota</taxon>
        <taxon>Viridiplantae</taxon>
        <taxon>Chlorophyta</taxon>
        <taxon>Pyramimonadophyceae</taxon>
        <taxon>Pyramimonadales</taxon>
        <taxon>Pyramimonadaceae</taxon>
        <taxon>Cymbomonas</taxon>
    </lineage>
</organism>
<reference evidence="3 4" key="1">
    <citation type="journal article" date="2015" name="Genome Biol. Evol.">
        <title>Comparative Genomics of a Bacterivorous Green Alga Reveals Evolutionary Causalities and Consequences of Phago-Mixotrophic Mode of Nutrition.</title>
        <authorList>
            <person name="Burns J.A."/>
            <person name="Paasch A."/>
            <person name="Narechania A."/>
            <person name="Kim E."/>
        </authorList>
    </citation>
    <scope>NUCLEOTIDE SEQUENCE [LARGE SCALE GENOMIC DNA]</scope>
    <source>
        <strain evidence="3 4">PLY_AMNH</strain>
    </source>
</reference>
<feature type="transmembrane region" description="Helical" evidence="1">
    <location>
        <begin position="811"/>
        <end position="832"/>
    </location>
</feature>
<dbReference type="PANTHER" id="PTHR12741:SF48">
    <property type="entry name" value="1,3-BETA-GLUCAN SYNTHASE COMPONENT FKS1-RELATED"/>
    <property type="match status" value="1"/>
</dbReference>
<dbReference type="GO" id="GO:0003843">
    <property type="term" value="F:1,3-beta-D-glucan synthase activity"/>
    <property type="evidence" value="ECO:0007669"/>
    <property type="project" value="InterPro"/>
</dbReference>
<evidence type="ECO:0000259" key="2">
    <source>
        <dbReference type="Pfam" id="PF02364"/>
    </source>
</evidence>
<dbReference type="AlphaFoldDB" id="A0AAE0LC23"/>
<name>A0AAE0LC23_9CHLO</name>
<dbReference type="GO" id="GO:0000148">
    <property type="term" value="C:1,3-beta-D-glucan synthase complex"/>
    <property type="evidence" value="ECO:0007669"/>
    <property type="project" value="InterPro"/>
</dbReference>
<feature type="transmembrane region" description="Helical" evidence="1">
    <location>
        <begin position="888"/>
        <end position="907"/>
    </location>
</feature>
<keyword evidence="4" id="KW-1185">Reference proteome</keyword>
<sequence length="1017" mass="115645">MDVGIDMREECYGIVLKVLQSYKRGLEGMRKTEGRLLDLQTTDAPAMSNSRNLARVFGEDAWRKVWSESVANLHNDCLVSDAQRRALLKGHNFRLTDMLQIPGERLAFFFTTMEQIASDPQLQSELSLGDAPEGSIPTLTMLIPCYDETIILEEAYLRDCDGVRSNLQFIISEYKEEWSNFAAKHQESPDALVERFLQGALESDTVMEIKLWASYRSQTVVRTVKGAVNYLHALQVLHGQERMMRSGQLLIAHQTFGSVTPANPKKAENRDNNVMWMLQQWRDYPIFLVFDYKHQTARPHVVEQVQDFLRRKMEDLSVGEPEAKAAIDELTLCTCMGRYGTNSEGEPAFELLEVIPRIYPLLLGTKQRTQGKAANQRSTLHFFSGQVLQMLDANMGTFLGECFKVPLVTRRMQPFHKLEDRRLVRNRVIGFREYIFTQEHGAAGNAMGTSEWTFGTIFQRTLGELNVRMHYGHPDFFDGMWSLNRGSVSKASAIINMSEDMFAGLNLLRRGENSRHSDLLEYDKGREASFNAAGTFLIKISSGGVAMLRAREFHKIYGAMTINKRLSFFYGSSGFFANTTMLDLLLTVYMYAFLWLSLSALSVSDVGALNSALATEWVLNLGVVTMLPQLMEMTLEYGPVLAMIKFFGNVVAAMCFFVFHNRTISATVLNSLGNDVAKYLATGRPNSNVHFSFLSMYKMYRNTHYAVGLKLLLVFTIYVSMSKDVNKTGYLPMFFLVGTVVCWIAVPILFNPQPLWSNLKSSVVEFLGFIITVPSKPCVQKNSAFSENTLYEVGLQHACEMHSRYRWNSRAVHFFCHLVWCYALVGSCPSLILEVCYILMAMFVLHVAGTTIWELFGRPNILLLMLILLWGFTPFVIGALSTSDYTDFALYVYIFPVLIFAEVLGLFRMFVTLVSQVIIVQKHPEMSILSRWLCFKVNIIELTDKRLVEFLYFRTLRFHIDFIGATSILLVNSAIHFVFVLLEYIAGLHTIFVLNPNAARGLCQGIMDAHYYKKKSI</sequence>
<dbReference type="GO" id="GO:0005886">
    <property type="term" value="C:plasma membrane"/>
    <property type="evidence" value="ECO:0007669"/>
    <property type="project" value="TreeGrafter"/>
</dbReference>
<keyword evidence="1" id="KW-0812">Transmembrane</keyword>
<evidence type="ECO:0000313" key="3">
    <source>
        <dbReference type="EMBL" id="KAK3279572.1"/>
    </source>
</evidence>
<evidence type="ECO:0000313" key="4">
    <source>
        <dbReference type="Proteomes" id="UP001190700"/>
    </source>
</evidence>
<feature type="transmembrane region" description="Helical" evidence="1">
    <location>
        <begin position="733"/>
        <end position="750"/>
    </location>
</feature>
<proteinExistence type="predicted"/>
<gene>
    <name evidence="3" type="ORF">CYMTET_12545</name>
</gene>
<feature type="transmembrane region" description="Helical" evidence="1">
    <location>
        <begin position="863"/>
        <end position="882"/>
    </location>
</feature>
<feature type="transmembrane region" description="Helical" evidence="1">
    <location>
        <begin position="962"/>
        <end position="986"/>
    </location>
</feature>
<feature type="transmembrane region" description="Helical" evidence="1">
    <location>
        <begin position="568"/>
        <end position="592"/>
    </location>
</feature>
<evidence type="ECO:0000256" key="1">
    <source>
        <dbReference type="SAM" id="Phobius"/>
    </source>
</evidence>
<protein>
    <recommendedName>
        <fullName evidence="2">Glycosyl transferase 48 domain-containing protein</fullName>
    </recommendedName>
</protein>
<comment type="caution">
    <text evidence="3">The sequence shown here is derived from an EMBL/GenBank/DDBJ whole genome shotgun (WGS) entry which is preliminary data.</text>
</comment>
<dbReference type="Proteomes" id="UP001190700">
    <property type="component" value="Unassembled WGS sequence"/>
</dbReference>
<feature type="transmembrane region" description="Helical" evidence="1">
    <location>
        <begin position="637"/>
        <end position="659"/>
    </location>
</feature>
<dbReference type="InterPro" id="IPR003440">
    <property type="entry name" value="Glyco_trans_48_dom"/>
</dbReference>
<keyword evidence="1" id="KW-0472">Membrane</keyword>
<dbReference type="PANTHER" id="PTHR12741">
    <property type="entry name" value="LYST-INTERACTING PROTEIN LIP5 DOPAMINE RESPONSIVE PROTEIN DRG-1"/>
    <property type="match status" value="1"/>
</dbReference>
<dbReference type="EMBL" id="LGRX02004791">
    <property type="protein sequence ID" value="KAK3279572.1"/>
    <property type="molecule type" value="Genomic_DNA"/>
</dbReference>
<feature type="transmembrane region" description="Helical" evidence="1">
    <location>
        <begin position="703"/>
        <end position="721"/>
    </location>
</feature>
<dbReference type="GO" id="GO:0006075">
    <property type="term" value="P:(1-&gt;3)-beta-D-glucan biosynthetic process"/>
    <property type="evidence" value="ECO:0007669"/>
    <property type="project" value="InterPro"/>
</dbReference>